<evidence type="ECO:0000313" key="4">
    <source>
        <dbReference type="Proteomes" id="UP000198727"/>
    </source>
</evidence>
<organism evidence="3 4">
    <name type="scientific">Amycolatopsis arida</name>
    <dbReference type="NCBI Taxonomy" id="587909"/>
    <lineage>
        <taxon>Bacteria</taxon>
        <taxon>Bacillati</taxon>
        <taxon>Actinomycetota</taxon>
        <taxon>Actinomycetes</taxon>
        <taxon>Pseudonocardiales</taxon>
        <taxon>Pseudonocardiaceae</taxon>
        <taxon>Amycolatopsis</taxon>
    </lineage>
</organism>
<dbReference type="CDD" id="cd02440">
    <property type="entry name" value="AdoMet_MTases"/>
    <property type="match status" value="1"/>
</dbReference>
<keyword evidence="3" id="KW-0489">Methyltransferase</keyword>
<feature type="domain" description="Methyltransferase" evidence="2">
    <location>
        <begin position="47"/>
        <end position="141"/>
    </location>
</feature>
<dbReference type="InterPro" id="IPR029063">
    <property type="entry name" value="SAM-dependent_MTases_sf"/>
</dbReference>
<gene>
    <name evidence="3" type="ORF">SAMN05421810_107110</name>
</gene>
<dbReference type="RefSeq" id="WP_092532487.1">
    <property type="nucleotide sequence ID" value="NZ_FOWW01000007.1"/>
</dbReference>
<keyword evidence="4" id="KW-1185">Reference proteome</keyword>
<keyword evidence="1 3" id="KW-0808">Transferase</keyword>
<dbReference type="Proteomes" id="UP000198727">
    <property type="component" value="Unassembled WGS sequence"/>
</dbReference>
<dbReference type="OrthoDB" id="279734at2"/>
<sequence length="245" mass="27866">MSEPEFDVDGVFGDDYLYFFLERVEERSAADVDLVWRLLELEPGMEVLDLACGHGRIANRLAARGCRVTGLDYTRVFLERARADAAEQDLPVEYVHGDMRSLPWTGRFDRIVCWLNSFCLFDDEGIRRVLASAAAALRPGGRLGMETANYPFLARNSQRADVVDRDGDMVVDRQRLDPLTNRSVIDRTFVRGGRTRRSPFFIRLFTFPELRDWLRGVGFGTVHGYGEDGAPLTAEHRRMITLATL</sequence>
<accession>A0A1I5YF17</accession>
<evidence type="ECO:0000313" key="3">
    <source>
        <dbReference type="EMBL" id="SFQ42763.1"/>
    </source>
</evidence>
<dbReference type="SUPFAM" id="SSF53335">
    <property type="entry name" value="S-adenosyl-L-methionine-dependent methyltransferases"/>
    <property type="match status" value="1"/>
</dbReference>
<proteinExistence type="predicted"/>
<dbReference type="AlphaFoldDB" id="A0A1I5YF17"/>
<evidence type="ECO:0000256" key="1">
    <source>
        <dbReference type="ARBA" id="ARBA00022679"/>
    </source>
</evidence>
<dbReference type="InterPro" id="IPR041698">
    <property type="entry name" value="Methyltransf_25"/>
</dbReference>
<dbReference type="EMBL" id="FOWW01000007">
    <property type="protein sequence ID" value="SFQ42763.1"/>
    <property type="molecule type" value="Genomic_DNA"/>
</dbReference>
<dbReference type="STRING" id="587909.SAMN05421810_107110"/>
<dbReference type="Pfam" id="PF13649">
    <property type="entry name" value="Methyltransf_25"/>
    <property type="match status" value="1"/>
</dbReference>
<reference evidence="4" key="1">
    <citation type="submission" date="2016-10" db="EMBL/GenBank/DDBJ databases">
        <authorList>
            <person name="Varghese N."/>
            <person name="Submissions S."/>
        </authorList>
    </citation>
    <scope>NUCLEOTIDE SEQUENCE [LARGE SCALE GENOMIC DNA]</scope>
    <source>
        <strain evidence="4">CGMCC 4.5579</strain>
    </source>
</reference>
<protein>
    <submittedName>
        <fullName evidence="3">Methyltransferase domain-containing protein</fullName>
    </submittedName>
</protein>
<evidence type="ECO:0000259" key="2">
    <source>
        <dbReference type="Pfam" id="PF13649"/>
    </source>
</evidence>
<name>A0A1I5YF17_9PSEU</name>
<dbReference type="GO" id="GO:0032259">
    <property type="term" value="P:methylation"/>
    <property type="evidence" value="ECO:0007669"/>
    <property type="project" value="UniProtKB-KW"/>
</dbReference>
<dbReference type="PANTHER" id="PTHR43861">
    <property type="entry name" value="TRANS-ACONITATE 2-METHYLTRANSFERASE-RELATED"/>
    <property type="match status" value="1"/>
</dbReference>
<dbReference type="GO" id="GO:0008168">
    <property type="term" value="F:methyltransferase activity"/>
    <property type="evidence" value="ECO:0007669"/>
    <property type="project" value="UniProtKB-KW"/>
</dbReference>
<dbReference type="Gene3D" id="2.20.25.110">
    <property type="entry name" value="S-adenosyl-L-methionine-dependent methyltransferases"/>
    <property type="match status" value="1"/>
</dbReference>
<dbReference type="Gene3D" id="3.40.50.150">
    <property type="entry name" value="Vaccinia Virus protein VP39"/>
    <property type="match status" value="1"/>
</dbReference>